<keyword evidence="1" id="KW-0472">Membrane</keyword>
<gene>
    <name evidence="3" type="ORF">LARSCL_LOCUS6185</name>
</gene>
<accession>A0AAV1ZK38</accession>
<evidence type="ECO:0000256" key="1">
    <source>
        <dbReference type="SAM" id="Phobius"/>
    </source>
</evidence>
<keyword evidence="1" id="KW-1133">Transmembrane helix</keyword>
<feature type="chain" id="PRO_5043550514" evidence="2">
    <location>
        <begin position="20"/>
        <end position="410"/>
    </location>
</feature>
<dbReference type="EMBL" id="CAXIEN010000058">
    <property type="protein sequence ID" value="CAL1272097.1"/>
    <property type="molecule type" value="Genomic_DNA"/>
</dbReference>
<evidence type="ECO:0000256" key="2">
    <source>
        <dbReference type="SAM" id="SignalP"/>
    </source>
</evidence>
<reference evidence="3 4" key="1">
    <citation type="submission" date="2024-04" db="EMBL/GenBank/DDBJ databases">
        <authorList>
            <person name="Rising A."/>
            <person name="Reimegard J."/>
            <person name="Sonavane S."/>
            <person name="Akerstrom W."/>
            <person name="Nylinder S."/>
            <person name="Hedman E."/>
            <person name="Kallberg Y."/>
        </authorList>
    </citation>
    <scope>NUCLEOTIDE SEQUENCE [LARGE SCALE GENOMIC DNA]</scope>
</reference>
<evidence type="ECO:0000313" key="3">
    <source>
        <dbReference type="EMBL" id="CAL1272097.1"/>
    </source>
</evidence>
<sequence>MKFILLLLLILITVQKSTQKRHRRKVAISSNSSGVQSVNCHNCRKTVEDFEGFVTFVNNASEYFYELIYGWTIEVPLHHDILLNFSWPKGELSYNETSACENCKPYFEIIYGYSTSEETFKIDKFYNIKKLTQLSVPSHKTEIRFFSGIQCNESQKLGNSEFSISFKAIPLEQTWSIYTVLSVLIPAAFIILGVAYFCVIMKKKEENNHDIPNLPIPIYVDLDNPASEFKKCKVKEKKENRGRGLRLRTHHSSRLEEPKEITVISSLAEAEMSESSFKPEDLVTPDSSNLVPAVVAASKRQFFKKRLPPKVNLLNRFPRSTASTPKYASFHDEAYNEDRLSKSDIVIFEKRKVSRDTGKKVFDFDVLPVKEDTIVQTELETSVFLHSSSASSGGGLPNESICELPFVSPK</sequence>
<dbReference type="SUPFAM" id="SSF49854">
    <property type="entry name" value="Spermadhesin, CUB domain"/>
    <property type="match status" value="1"/>
</dbReference>
<feature type="transmembrane region" description="Helical" evidence="1">
    <location>
        <begin position="175"/>
        <end position="199"/>
    </location>
</feature>
<keyword evidence="1" id="KW-0812">Transmembrane</keyword>
<dbReference type="Proteomes" id="UP001497382">
    <property type="component" value="Unassembled WGS sequence"/>
</dbReference>
<proteinExistence type="predicted"/>
<dbReference type="Gene3D" id="2.60.120.290">
    <property type="entry name" value="Spermadhesin, CUB domain"/>
    <property type="match status" value="1"/>
</dbReference>
<dbReference type="AlphaFoldDB" id="A0AAV1ZK38"/>
<evidence type="ECO:0000313" key="4">
    <source>
        <dbReference type="Proteomes" id="UP001497382"/>
    </source>
</evidence>
<dbReference type="InterPro" id="IPR035914">
    <property type="entry name" value="Sperma_CUB_dom_sf"/>
</dbReference>
<feature type="signal peptide" evidence="2">
    <location>
        <begin position="1"/>
        <end position="19"/>
    </location>
</feature>
<name>A0AAV1ZK38_9ARAC</name>
<protein>
    <submittedName>
        <fullName evidence="3">Uncharacterized protein</fullName>
    </submittedName>
</protein>
<organism evidence="3 4">
    <name type="scientific">Larinioides sclopetarius</name>
    <dbReference type="NCBI Taxonomy" id="280406"/>
    <lineage>
        <taxon>Eukaryota</taxon>
        <taxon>Metazoa</taxon>
        <taxon>Ecdysozoa</taxon>
        <taxon>Arthropoda</taxon>
        <taxon>Chelicerata</taxon>
        <taxon>Arachnida</taxon>
        <taxon>Araneae</taxon>
        <taxon>Araneomorphae</taxon>
        <taxon>Entelegynae</taxon>
        <taxon>Araneoidea</taxon>
        <taxon>Araneidae</taxon>
        <taxon>Larinioides</taxon>
    </lineage>
</organism>
<keyword evidence="4" id="KW-1185">Reference proteome</keyword>
<keyword evidence="2" id="KW-0732">Signal</keyword>
<comment type="caution">
    <text evidence="3">The sequence shown here is derived from an EMBL/GenBank/DDBJ whole genome shotgun (WGS) entry which is preliminary data.</text>
</comment>